<comment type="caution">
    <text evidence="1">The sequence shown here is derived from an EMBL/GenBank/DDBJ whole genome shotgun (WGS) entry which is preliminary data.</text>
</comment>
<reference evidence="1" key="1">
    <citation type="submission" date="2021-03" db="EMBL/GenBank/DDBJ databases">
        <authorList>
            <person name="Bekaert M."/>
        </authorList>
    </citation>
    <scope>NUCLEOTIDE SEQUENCE</scope>
</reference>
<keyword evidence="2" id="KW-1185">Reference proteome</keyword>
<evidence type="ECO:0000313" key="2">
    <source>
        <dbReference type="Proteomes" id="UP000683360"/>
    </source>
</evidence>
<dbReference type="Proteomes" id="UP000683360">
    <property type="component" value="Unassembled WGS sequence"/>
</dbReference>
<protein>
    <submittedName>
        <fullName evidence="1">Uncharacterized protein</fullName>
    </submittedName>
</protein>
<accession>A0A8S3RET8</accession>
<dbReference type="OrthoDB" id="10429671at2759"/>
<proteinExistence type="predicted"/>
<evidence type="ECO:0000313" key="1">
    <source>
        <dbReference type="EMBL" id="CAG2206484.1"/>
    </source>
</evidence>
<dbReference type="EMBL" id="CAJPWZ010001051">
    <property type="protein sequence ID" value="CAG2206484.1"/>
    <property type="molecule type" value="Genomic_DNA"/>
</dbReference>
<dbReference type="AlphaFoldDB" id="A0A8S3RET8"/>
<sequence length="172" mass="19846">MPLLSENLKAPLTAELDVLSFNQQLKEYIDDNINYTFNHNIDDVSNLRTVMLNQYEKSINETKSIYDEQMNHLISGIVQKQDGVSLDIQNYSLRLNNTKVLLEKEIQSLFDNVDLKLENLKIAMLSDYFKNVQSSIMSSARPITSSDKKFSNFESELQSQFSDFSKKVFGRT</sequence>
<name>A0A8S3RET8_MYTED</name>
<organism evidence="1 2">
    <name type="scientific">Mytilus edulis</name>
    <name type="common">Blue mussel</name>
    <dbReference type="NCBI Taxonomy" id="6550"/>
    <lineage>
        <taxon>Eukaryota</taxon>
        <taxon>Metazoa</taxon>
        <taxon>Spiralia</taxon>
        <taxon>Lophotrochozoa</taxon>
        <taxon>Mollusca</taxon>
        <taxon>Bivalvia</taxon>
        <taxon>Autobranchia</taxon>
        <taxon>Pteriomorphia</taxon>
        <taxon>Mytilida</taxon>
        <taxon>Mytiloidea</taxon>
        <taxon>Mytilidae</taxon>
        <taxon>Mytilinae</taxon>
        <taxon>Mytilus</taxon>
    </lineage>
</organism>
<gene>
    <name evidence="1" type="ORF">MEDL_20811</name>
</gene>